<keyword evidence="3" id="KW-1185">Reference proteome</keyword>
<dbReference type="Proteomes" id="UP000597444">
    <property type="component" value="Unassembled WGS sequence"/>
</dbReference>
<sequence>MIEKTQGVGMKSQLLLVDRYRPEQRQKFQVVIDAGQLHKSDELELLEPTQLRPLAMLSLKMLVVGGIVFVVLNLAAFYWQQHTLQFSLSFWGVVLWLVCNIVSYILVLPLHELIHALAFLFWGGRPYFGAKLPLALYCGAKRQLFWRNHYLVVGLAPLVIITLAGLLFTLFSPVLASYVLFATVGNVAGAAGDVLVAVKLWRQDNRILVEDTEVGYRVWRIEEERPGASFH</sequence>
<dbReference type="AlphaFoldDB" id="A0A8J3IJ36"/>
<dbReference type="Pfam" id="PF11667">
    <property type="entry name" value="DUF3267"/>
    <property type="match status" value="1"/>
</dbReference>
<evidence type="ECO:0000256" key="1">
    <source>
        <dbReference type="SAM" id="Phobius"/>
    </source>
</evidence>
<evidence type="ECO:0000313" key="2">
    <source>
        <dbReference type="EMBL" id="GHO95471.1"/>
    </source>
</evidence>
<comment type="caution">
    <text evidence="2">The sequence shown here is derived from an EMBL/GenBank/DDBJ whole genome shotgun (WGS) entry which is preliminary data.</text>
</comment>
<reference evidence="2" key="1">
    <citation type="submission" date="2020-10" db="EMBL/GenBank/DDBJ databases">
        <title>Taxonomic study of unclassified bacteria belonging to the class Ktedonobacteria.</title>
        <authorList>
            <person name="Yabe S."/>
            <person name="Wang C.M."/>
            <person name="Zheng Y."/>
            <person name="Sakai Y."/>
            <person name="Cavaletti L."/>
            <person name="Monciardini P."/>
            <person name="Donadio S."/>
        </authorList>
    </citation>
    <scope>NUCLEOTIDE SEQUENCE</scope>
    <source>
        <strain evidence="2">ID150040</strain>
    </source>
</reference>
<accession>A0A8J3IJ36</accession>
<keyword evidence="1" id="KW-1133">Transmembrane helix</keyword>
<feature type="transmembrane region" description="Helical" evidence="1">
    <location>
        <begin position="150"/>
        <end position="171"/>
    </location>
</feature>
<feature type="transmembrane region" description="Helical" evidence="1">
    <location>
        <begin position="54"/>
        <end position="79"/>
    </location>
</feature>
<feature type="transmembrane region" description="Helical" evidence="1">
    <location>
        <begin position="86"/>
        <end position="107"/>
    </location>
</feature>
<dbReference type="EMBL" id="BNJK01000001">
    <property type="protein sequence ID" value="GHO95471.1"/>
    <property type="molecule type" value="Genomic_DNA"/>
</dbReference>
<organism evidence="2 3">
    <name type="scientific">Reticulibacter mediterranei</name>
    <dbReference type="NCBI Taxonomy" id="2778369"/>
    <lineage>
        <taxon>Bacteria</taxon>
        <taxon>Bacillati</taxon>
        <taxon>Chloroflexota</taxon>
        <taxon>Ktedonobacteria</taxon>
        <taxon>Ktedonobacterales</taxon>
        <taxon>Reticulibacteraceae</taxon>
        <taxon>Reticulibacter</taxon>
    </lineage>
</organism>
<evidence type="ECO:0000313" key="3">
    <source>
        <dbReference type="Proteomes" id="UP000597444"/>
    </source>
</evidence>
<evidence type="ECO:0008006" key="4">
    <source>
        <dbReference type="Google" id="ProtNLM"/>
    </source>
</evidence>
<feature type="transmembrane region" description="Helical" evidence="1">
    <location>
        <begin position="177"/>
        <end position="198"/>
    </location>
</feature>
<name>A0A8J3IJ36_9CHLR</name>
<proteinExistence type="predicted"/>
<keyword evidence="1" id="KW-0472">Membrane</keyword>
<dbReference type="RefSeq" id="WP_220206148.1">
    <property type="nucleotide sequence ID" value="NZ_BNJK01000001.1"/>
</dbReference>
<feature type="transmembrane region" description="Helical" evidence="1">
    <location>
        <begin position="113"/>
        <end position="138"/>
    </location>
</feature>
<protein>
    <recommendedName>
        <fullName evidence="4">DUF3267 domain-containing protein</fullName>
    </recommendedName>
</protein>
<keyword evidence="1" id="KW-0812">Transmembrane</keyword>
<dbReference type="InterPro" id="IPR021683">
    <property type="entry name" value="DUF3267"/>
</dbReference>
<gene>
    <name evidence="2" type="ORF">KSF_055190</name>
</gene>